<protein>
    <recommendedName>
        <fullName evidence="3">BHLH domain-containing protein</fullName>
    </recommendedName>
</protein>
<proteinExistence type="predicted"/>
<keyword evidence="1" id="KW-0175">Coiled coil</keyword>
<accession>A0A1Y1YQS3</accession>
<dbReference type="STRING" id="1231657.A0A1Y1YQS3"/>
<dbReference type="GO" id="GO:0046983">
    <property type="term" value="F:protein dimerization activity"/>
    <property type="evidence" value="ECO:0007669"/>
    <property type="project" value="InterPro"/>
</dbReference>
<evidence type="ECO:0000256" key="2">
    <source>
        <dbReference type="SAM" id="MobiDB-lite"/>
    </source>
</evidence>
<dbReference type="CDD" id="cd11395">
    <property type="entry name" value="bHLHzip_SREBP_like"/>
    <property type="match status" value="1"/>
</dbReference>
<name>A0A1Y1YQS3_9PLEO</name>
<feature type="domain" description="BHLH" evidence="3">
    <location>
        <begin position="245"/>
        <end position="305"/>
    </location>
</feature>
<dbReference type="Pfam" id="PF00010">
    <property type="entry name" value="HLH"/>
    <property type="match status" value="1"/>
</dbReference>
<keyword evidence="5" id="KW-1185">Reference proteome</keyword>
<dbReference type="InterPro" id="IPR011598">
    <property type="entry name" value="bHLH_dom"/>
</dbReference>
<feature type="coiled-coil region" evidence="1">
    <location>
        <begin position="295"/>
        <end position="322"/>
    </location>
</feature>
<evidence type="ECO:0000256" key="1">
    <source>
        <dbReference type="SAM" id="Coils"/>
    </source>
</evidence>
<dbReference type="InterPro" id="IPR036638">
    <property type="entry name" value="HLH_DNA-bd_sf"/>
</dbReference>
<feature type="region of interest" description="Disordered" evidence="2">
    <location>
        <begin position="330"/>
        <end position="349"/>
    </location>
</feature>
<feature type="compositionally biased region" description="Low complexity" evidence="2">
    <location>
        <begin position="339"/>
        <end position="349"/>
    </location>
</feature>
<dbReference type="PROSITE" id="PS50888">
    <property type="entry name" value="BHLH"/>
    <property type="match status" value="1"/>
</dbReference>
<evidence type="ECO:0000313" key="4">
    <source>
        <dbReference type="EMBL" id="ORY00391.1"/>
    </source>
</evidence>
<dbReference type="SUPFAM" id="SSF47459">
    <property type="entry name" value="HLH, helix-loop-helix DNA-binding domain"/>
    <property type="match status" value="1"/>
</dbReference>
<dbReference type="OrthoDB" id="2133190at2759"/>
<dbReference type="SMART" id="SM00353">
    <property type="entry name" value="HLH"/>
    <property type="match status" value="1"/>
</dbReference>
<sequence>MTVDWAPFTQPDPLVDAGQASCREPPFKCDLYDIPSHTLIANTDYSPTNEAFSYPDPFDKVHLADSYTARPDYSLDEFLNFDSFFDRPANTVELPAGFAPKNHAVFNSTLPAAASAVASSNMNVWGQSSVNPPPFGRLGSYNEPFTHGLPFGSISTDAFESSCPSPRNSSPTPSLCGDGAQLRQVPSPAASTSSLKRESPDEPTIAGEEPAPKRVQRKRGRPKLNRSETDTSNYSNGDSPRSRPSRRLPHNQVERKYREGLNSELERLRRAVPTLPQRDSSDLTGPPKPSKATVLASAIDYIKKIERERDMLLEENERLRGMRPNAAKMRGYGWQKTRSNSASSLSMNS</sequence>
<organism evidence="4 5">
    <name type="scientific">Clohesyomyces aquaticus</name>
    <dbReference type="NCBI Taxonomy" id="1231657"/>
    <lineage>
        <taxon>Eukaryota</taxon>
        <taxon>Fungi</taxon>
        <taxon>Dikarya</taxon>
        <taxon>Ascomycota</taxon>
        <taxon>Pezizomycotina</taxon>
        <taxon>Dothideomycetes</taxon>
        <taxon>Pleosporomycetidae</taxon>
        <taxon>Pleosporales</taxon>
        <taxon>Lindgomycetaceae</taxon>
        <taxon>Clohesyomyces</taxon>
    </lineage>
</organism>
<feature type="compositionally biased region" description="Basic and acidic residues" evidence="2">
    <location>
        <begin position="252"/>
        <end position="269"/>
    </location>
</feature>
<dbReference type="EMBL" id="MCFA01000184">
    <property type="protein sequence ID" value="ORY00391.1"/>
    <property type="molecule type" value="Genomic_DNA"/>
</dbReference>
<comment type="caution">
    <text evidence="4">The sequence shown here is derived from an EMBL/GenBank/DDBJ whole genome shotgun (WGS) entry which is preliminary data.</text>
</comment>
<evidence type="ECO:0000259" key="3">
    <source>
        <dbReference type="PROSITE" id="PS50888"/>
    </source>
</evidence>
<dbReference type="PANTHER" id="PTHR47336">
    <property type="entry name" value="TRANSCRIPTION FACTOR HMS1-RELATED"/>
    <property type="match status" value="1"/>
</dbReference>
<evidence type="ECO:0000313" key="5">
    <source>
        <dbReference type="Proteomes" id="UP000193144"/>
    </source>
</evidence>
<dbReference type="PANTHER" id="PTHR47336:SF2">
    <property type="entry name" value="TRANSCRIPTION FACTOR HMS1-RELATED"/>
    <property type="match status" value="1"/>
</dbReference>
<dbReference type="Proteomes" id="UP000193144">
    <property type="component" value="Unassembled WGS sequence"/>
</dbReference>
<reference evidence="4 5" key="1">
    <citation type="submission" date="2016-07" db="EMBL/GenBank/DDBJ databases">
        <title>Pervasive Adenine N6-methylation of Active Genes in Fungi.</title>
        <authorList>
            <consortium name="DOE Joint Genome Institute"/>
            <person name="Mondo S.J."/>
            <person name="Dannebaum R.O."/>
            <person name="Kuo R.C."/>
            <person name="Labutti K."/>
            <person name="Haridas S."/>
            <person name="Kuo A."/>
            <person name="Salamov A."/>
            <person name="Ahrendt S.R."/>
            <person name="Lipzen A."/>
            <person name="Sullivan W."/>
            <person name="Andreopoulos W.B."/>
            <person name="Clum A."/>
            <person name="Lindquist E."/>
            <person name="Daum C."/>
            <person name="Ramamoorthy G.K."/>
            <person name="Gryganskyi A."/>
            <person name="Culley D."/>
            <person name="Magnuson J.K."/>
            <person name="James T.Y."/>
            <person name="O'Malley M.A."/>
            <person name="Stajich J.E."/>
            <person name="Spatafora J.W."/>
            <person name="Visel A."/>
            <person name="Grigoriev I.V."/>
        </authorList>
    </citation>
    <scope>NUCLEOTIDE SEQUENCE [LARGE SCALE GENOMIC DNA]</scope>
    <source>
        <strain evidence="4 5">CBS 115471</strain>
    </source>
</reference>
<dbReference type="InterPro" id="IPR052099">
    <property type="entry name" value="Regulatory_TF_Diverse"/>
</dbReference>
<feature type="region of interest" description="Disordered" evidence="2">
    <location>
        <begin position="158"/>
        <end position="291"/>
    </location>
</feature>
<dbReference type="AlphaFoldDB" id="A0A1Y1YQS3"/>
<gene>
    <name evidence="4" type="ORF">BCR34DRAFT_592595</name>
</gene>
<feature type="compositionally biased region" description="Polar residues" evidence="2">
    <location>
        <begin position="158"/>
        <end position="173"/>
    </location>
</feature>
<dbReference type="Gene3D" id="4.10.280.10">
    <property type="entry name" value="Helix-loop-helix DNA-binding domain"/>
    <property type="match status" value="1"/>
</dbReference>
<feature type="compositionally biased region" description="Basic residues" evidence="2">
    <location>
        <begin position="214"/>
        <end position="224"/>
    </location>
</feature>